<name>A0AAW2KQT0_SESRA</name>
<reference evidence="2" key="1">
    <citation type="submission" date="2020-06" db="EMBL/GenBank/DDBJ databases">
        <authorList>
            <person name="Li T."/>
            <person name="Hu X."/>
            <person name="Zhang T."/>
            <person name="Song X."/>
            <person name="Zhang H."/>
            <person name="Dai N."/>
            <person name="Sheng W."/>
            <person name="Hou X."/>
            <person name="Wei L."/>
        </authorList>
    </citation>
    <scope>NUCLEOTIDE SEQUENCE</scope>
    <source>
        <strain evidence="2">G02</strain>
        <tissue evidence="2">Leaf</tissue>
    </source>
</reference>
<accession>A0AAW2KQT0</accession>
<sequence>MAWVCFLEEDLDRILGEAETEVKGGAGQAEDAADEERAPNESLPQPGVENIPGPSGEAPSQEE</sequence>
<evidence type="ECO:0000256" key="1">
    <source>
        <dbReference type="SAM" id="MobiDB-lite"/>
    </source>
</evidence>
<reference evidence="2" key="2">
    <citation type="journal article" date="2024" name="Plant">
        <title>Genomic evolution and insights into agronomic trait innovations of Sesamum species.</title>
        <authorList>
            <person name="Miao H."/>
            <person name="Wang L."/>
            <person name="Qu L."/>
            <person name="Liu H."/>
            <person name="Sun Y."/>
            <person name="Le M."/>
            <person name="Wang Q."/>
            <person name="Wei S."/>
            <person name="Zheng Y."/>
            <person name="Lin W."/>
            <person name="Duan Y."/>
            <person name="Cao H."/>
            <person name="Xiong S."/>
            <person name="Wang X."/>
            <person name="Wei L."/>
            <person name="Li C."/>
            <person name="Ma Q."/>
            <person name="Ju M."/>
            <person name="Zhao R."/>
            <person name="Li G."/>
            <person name="Mu C."/>
            <person name="Tian Q."/>
            <person name="Mei H."/>
            <person name="Zhang T."/>
            <person name="Gao T."/>
            <person name="Zhang H."/>
        </authorList>
    </citation>
    <scope>NUCLEOTIDE SEQUENCE</scope>
    <source>
        <strain evidence="2">G02</strain>
    </source>
</reference>
<feature type="region of interest" description="Disordered" evidence="1">
    <location>
        <begin position="20"/>
        <end position="63"/>
    </location>
</feature>
<comment type="caution">
    <text evidence="2">The sequence shown here is derived from an EMBL/GenBank/DDBJ whole genome shotgun (WGS) entry which is preliminary data.</text>
</comment>
<dbReference type="EMBL" id="JACGWJ010000027">
    <property type="protein sequence ID" value="KAL0308898.1"/>
    <property type="molecule type" value="Genomic_DNA"/>
</dbReference>
<organism evidence="2">
    <name type="scientific">Sesamum radiatum</name>
    <name type="common">Black benniseed</name>
    <dbReference type="NCBI Taxonomy" id="300843"/>
    <lineage>
        <taxon>Eukaryota</taxon>
        <taxon>Viridiplantae</taxon>
        <taxon>Streptophyta</taxon>
        <taxon>Embryophyta</taxon>
        <taxon>Tracheophyta</taxon>
        <taxon>Spermatophyta</taxon>
        <taxon>Magnoliopsida</taxon>
        <taxon>eudicotyledons</taxon>
        <taxon>Gunneridae</taxon>
        <taxon>Pentapetalae</taxon>
        <taxon>asterids</taxon>
        <taxon>lamiids</taxon>
        <taxon>Lamiales</taxon>
        <taxon>Pedaliaceae</taxon>
        <taxon>Sesamum</taxon>
    </lineage>
</organism>
<evidence type="ECO:0000313" key="2">
    <source>
        <dbReference type="EMBL" id="KAL0308898.1"/>
    </source>
</evidence>
<gene>
    <name evidence="2" type="ORF">Sradi_5832100</name>
</gene>
<dbReference type="AlphaFoldDB" id="A0AAW2KQT0"/>
<proteinExistence type="predicted"/>
<protein>
    <submittedName>
        <fullName evidence="2">Uncharacterized protein</fullName>
    </submittedName>
</protein>